<dbReference type="GO" id="GO:0003677">
    <property type="term" value="F:DNA binding"/>
    <property type="evidence" value="ECO:0007669"/>
    <property type="project" value="InterPro"/>
</dbReference>
<dbReference type="Gene3D" id="3.40.1410.10">
    <property type="entry name" value="Chorismate lyase-like"/>
    <property type="match status" value="1"/>
</dbReference>
<dbReference type="PANTHER" id="PTHR44846">
    <property type="entry name" value="MANNOSYL-D-GLYCERATE TRANSPORT/METABOLISM SYSTEM REPRESSOR MNGR-RELATED"/>
    <property type="match status" value="1"/>
</dbReference>
<organism evidence="2 3">
    <name type="scientific">Sphaerisporangium rubeum</name>
    <dbReference type="NCBI Taxonomy" id="321317"/>
    <lineage>
        <taxon>Bacteria</taxon>
        <taxon>Bacillati</taxon>
        <taxon>Actinomycetota</taxon>
        <taxon>Actinomycetes</taxon>
        <taxon>Streptosporangiales</taxon>
        <taxon>Streptosporangiaceae</taxon>
        <taxon>Sphaerisporangium</taxon>
    </lineage>
</organism>
<dbReference type="GO" id="GO:0045892">
    <property type="term" value="P:negative regulation of DNA-templated transcription"/>
    <property type="evidence" value="ECO:0007669"/>
    <property type="project" value="TreeGrafter"/>
</dbReference>
<dbReference type="InterPro" id="IPR011663">
    <property type="entry name" value="UTRA"/>
</dbReference>
<accession>A0A7X0IDG9</accession>
<gene>
    <name evidence="2" type="ORF">BJ992_001895</name>
</gene>
<dbReference type="SUPFAM" id="SSF64288">
    <property type="entry name" value="Chorismate lyase-like"/>
    <property type="match status" value="1"/>
</dbReference>
<dbReference type="RefSeq" id="WP_343072571.1">
    <property type="nucleotide sequence ID" value="NZ_BAAALO010000037.1"/>
</dbReference>
<dbReference type="SMART" id="SM00866">
    <property type="entry name" value="UTRA"/>
    <property type="match status" value="1"/>
</dbReference>
<comment type="caution">
    <text evidence="2">The sequence shown here is derived from an EMBL/GenBank/DDBJ whole genome shotgun (WGS) entry which is preliminary data.</text>
</comment>
<sequence length="188" mass="19897">MEPDSAVPLVLVRRAVPTPPAVRASASLFLAEAGRQGLTGGRRMLYVGPEPAPERVAAALRVEPGAEVLARRKLLLAGDVPVRVATSYFRLDLFGGTPLCEPGFVEPSLQAGIEALGHRFGHAEEELRARPPLPAEAATLALAPGEWVVEILRTGFSAGDTPVHALHTVCAASRHVFEITQPSGADEF</sequence>
<reference evidence="2 3" key="1">
    <citation type="submission" date="2020-08" db="EMBL/GenBank/DDBJ databases">
        <title>Sequencing the genomes of 1000 actinobacteria strains.</title>
        <authorList>
            <person name="Klenk H.-P."/>
        </authorList>
    </citation>
    <scope>NUCLEOTIDE SEQUENCE [LARGE SCALE GENOMIC DNA]</scope>
    <source>
        <strain evidence="2 3">DSM 44936</strain>
    </source>
</reference>
<evidence type="ECO:0000259" key="1">
    <source>
        <dbReference type="SMART" id="SM00866"/>
    </source>
</evidence>
<feature type="domain" description="UbiC transcription regulator-associated" evidence="1">
    <location>
        <begin position="35"/>
        <end position="176"/>
    </location>
</feature>
<dbReference type="Pfam" id="PF07702">
    <property type="entry name" value="UTRA"/>
    <property type="match status" value="1"/>
</dbReference>
<dbReference type="Proteomes" id="UP000555564">
    <property type="component" value="Unassembled WGS sequence"/>
</dbReference>
<evidence type="ECO:0000313" key="3">
    <source>
        <dbReference type="Proteomes" id="UP000555564"/>
    </source>
</evidence>
<evidence type="ECO:0000313" key="2">
    <source>
        <dbReference type="EMBL" id="MBB6472464.1"/>
    </source>
</evidence>
<dbReference type="InterPro" id="IPR050679">
    <property type="entry name" value="Bact_HTH_transcr_reg"/>
</dbReference>
<dbReference type="AlphaFoldDB" id="A0A7X0IDG9"/>
<dbReference type="InterPro" id="IPR028978">
    <property type="entry name" value="Chorismate_lyase_/UTRA_dom_sf"/>
</dbReference>
<name>A0A7X0IDG9_9ACTN</name>
<dbReference type="EMBL" id="JACHIU010000001">
    <property type="protein sequence ID" value="MBB6472464.1"/>
    <property type="molecule type" value="Genomic_DNA"/>
</dbReference>
<protein>
    <submittedName>
        <fullName evidence="2">GntR family transcriptional regulator</fullName>
    </submittedName>
</protein>
<dbReference type="PANTHER" id="PTHR44846:SF17">
    <property type="entry name" value="GNTR-FAMILY TRANSCRIPTIONAL REGULATOR"/>
    <property type="match status" value="1"/>
</dbReference>
<proteinExistence type="predicted"/>
<keyword evidence="3" id="KW-1185">Reference proteome</keyword>